<dbReference type="PANTHER" id="PTHR10039:SF15">
    <property type="entry name" value="NACHT DOMAIN-CONTAINING PROTEIN"/>
    <property type="match status" value="1"/>
</dbReference>
<feature type="compositionally biased region" description="Low complexity" evidence="1">
    <location>
        <begin position="157"/>
        <end position="179"/>
    </location>
</feature>
<dbReference type="InterPro" id="IPR054471">
    <property type="entry name" value="GPIID_WHD"/>
</dbReference>
<evidence type="ECO:0000313" key="3">
    <source>
        <dbReference type="EMBL" id="KAK0435957.1"/>
    </source>
</evidence>
<feature type="non-terminal residue" evidence="3">
    <location>
        <position position="1"/>
    </location>
</feature>
<sequence length="373" mass="42360">MDLLAQITTLKILRVALRKLPDNMASAYDKTLERVNSQGKYDRELAYRIFGWIAFMRRPLTVLELRHALAVELGTMILDPDNLCSEDLLESVCGGLVISVDQIWPTGTFLRFVHYTTQEYFMSQKDILFPQFQKTITSTCLTYMSLDFERSYHNNGDDNSSNNSDNDNNNNTSNSKNNSNKRCIQVHVGSATSSVKYLSSACKYPREYHNLKPPFLCYSLDYWRYHASELQHSMVDEIIAFLDSVCCGKITKICCDKIVSTEAPVALHFAVQYDLLHITEVLLDRGDDPCQCETPLLVTAINSGNLEMVKLLLDRKEIDPNTRNSKKQQTPLSYAVEREFTQIVEILLQSNQVDVNCKDSTGRTPLSYAAGRG</sequence>
<reference evidence="3" key="1">
    <citation type="submission" date="2023-06" db="EMBL/GenBank/DDBJ databases">
        <authorList>
            <consortium name="Lawrence Berkeley National Laboratory"/>
            <person name="Ahrendt S."/>
            <person name="Sahu N."/>
            <person name="Indic B."/>
            <person name="Wong-Bajracharya J."/>
            <person name="Merenyi Z."/>
            <person name="Ke H.-M."/>
            <person name="Monk M."/>
            <person name="Kocsube S."/>
            <person name="Drula E."/>
            <person name="Lipzen A."/>
            <person name="Balint B."/>
            <person name="Henrissat B."/>
            <person name="Andreopoulos B."/>
            <person name="Martin F.M."/>
            <person name="Harder C.B."/>
            <person name="Rigling D."/>
            <person name="Ford K.L."/>
            <person name="Foster G.D."/>
            <person name="Pangilinan J."/>
            <person name="Papanicolaou A."/>
            <person name="Barry K."/>
            <person name="LaButti K."/>
            <person name="Viragh M."/>
            <person name="Koriabine M."/>
            <person name="Yan M."/>
            <person name="Riley R."/>
            <person name="Champramary S."/>
            <person name="Plett K.L."/>
            <person name="Tsai I.J."/>
            <person name="Slot J."/>
            <person name="Sipos G."/>
            <person name="Plett J."/>
            <person name="Nagy L.G."/>
            <person name="Grigoriev I.V."/>
        </authorList>
    </citation>
    <scope>NUCLEOTIDE SEQUENCE</scope>
    <source>
        <strain evidence="3">FPL87.14</strain>
    </source>
</reference>
<evidence type="ECO:0000313" key="4">
    <source>
        <dbReference type="Proteomes" id="UP001175226"/>
    </source>
</evidence>
<comment type="caution">
    <text evidence="3">The sequence shown here is derived from an EMBL/GenBank/DDBJ whole genome shotgun (WGS) entry which is preliminary data.</text>
</comment>
<dbReference type="PANTHER" id="PTHR10039">
    <property type="entry name" value="AMELOGENIN"/>
    <property type="match status" value="1"/>
</dbReference>
<keyword evidence="4" id="KW-1185">Reference proteome</keyword>
<dbReference type="Pfam" id="PF22939">
    <property type="entry name" value="WHD_GPIID"/>
    <property type="match status" value="1"/>
</dbReference>
<evidence type="ECO:0000256" key="1">
    <source>
        <dbReference type="SAM" id="MobiDB-lite"/>
    </source>
</evidence>
<evidence type="ECO:0000259" key="2">
    <source>
        <dbReference type="Pfam" id="PF22939"/>
    </source>
</evidence>
<dbReference type="Proteomes" id="UP001175226">
    <property type="component" value="Unassembled WGS sequence"/>
</dbReference>
<dbReference type="SMART" id="SM00248">
    <property type="entry name" value="ANK"/>
    <property type="match status" value="3"/>
</dbReference>
<dbReference type="SUPFAM" id="SSF48403">
    <property type="entry name" value="Ankyrin repeat"/>
    <property type="match status" value="1"/>
</dbReference>
<accession>A0AA39J5Y8</accession>
<proteinExistence type="predicted"/>
<name>A0AA39J5Y8_9AGAR</name>
<dbReference type="EMBL" id="JAUEPT010000058">
    <property type="protein sequence ID" value="KAK0435957.1"/>
    <property type="molecule type" value="Genomic_DNA"/>
</dbReference>
<gene>
    <name evidence="3" type="ORF">EV421DRAFT_1144381</name>
</gene>
<dbReference type="Pfam" id="PF12796">
    <property type="entry name" value="Ank_2"/>
    <property type="match status" value="1"/>
</dbReference>
<organism evidence="3 4">
    <name type="scientific">Armillaria borealis</name>
    <dbReference type="NCBI Taxonomy" id="47425"/>
    <lineage>
        <taxon>Eukaryota</taxon>
        <taxon>Fungi</taxon>
        <taxon>Dikarya</taxon>
        <taxon>Basidiomycota</taxon>
        <taxon>Agaricomycotina</taxon>
        <taxon>Agaricomycetes</taxon>
        <taxon>Agaricomycetidae</taxon>
        <taxon>Agaricales</taxon>
        <taxon>Marasmiineae</taxon>
        <taxon>Physalacriaceae</taxon>
        <taxon>Armillaria</taxon>
    </lineage>
</organism>
<dbReference type="InterPro" id="IPR036770">
    <property type="entry name" value="Ankyrin_rpt-contain_sf"/>
</dbReference>
<feature type="domain" description="GPI inositol-deacylase winged helix" evidence="2">
    <location>
        <begin position="38"/>
        <end position="124"/>
    </location>
</feature>
<dbReference type="InterPro" id="IPR002110">
    <property type="entry name" value="Ankyrin_rpt"/>
</dbReference>
<dbReference type="AlphaFoldDB" id="A0AA39J5Y8"/>
<dbReference type="Gene3D" id="1.25.40.20">
    <property type="entry name" value="Ankyrin repeat-containing domain"/>
    <property type="match status" value="1"/>
</dbReference>
<feature type="region of interest" description="Disordered" evidence="1">
    <location>
        <begin position="155"/>
        <end position="179"/>
    </location>
</feature>
<protein>
    <recommendedName>
        <fullName evidence="2">GPI inositol-deacylase winged helix domain-containing protein</fullName>
    </recommendedName>
</protein>